<gene>
    <name evidence="3" type="ORF">Cantr_09624</name>
</gene>
<name>A0A367YB69_9ASCO</name>
<evidence type="ECO:0000256" key="2">
    <source>
        <dbReference type="SAM" id="Phobius"/>
    </source>
</evidence>
<feature type="compositionally biased region" description="Basic and acidic residues" evidence="1">
    <location>
        <begin position="22"/>
        <end position="35"/>
    </location>
</feature>
<evidence type="ECO:0000313" key="3">
    <source>
        <dbReference type="EMBL" id="RCK63088.1"/>
    </source>
</evidence>
<dbReference type="GO" id="GO:0015204">
    <property type="term" value="F:urea transmembrane transporter activity"/>
    <property type="evidence" value="ECO:0007669"/>
    <property type="project" value="InterPro"/>
</dbReference>
<keyword evidence="4" id="KW-1185">Reference proteome</keyword>
<feature type="transmembrane region" description="Helical" evidence="2">
    <location>
        <begin position="64"/>
        <end position="84"/>
    </location>
</feature>
<keyword evidence="2" id="KW-1133">Transmembrane helix</keyword>
<keyword evidence="2" id="KW-0812">Transmembrane</keyword>
<sequence>MAGRFIKDDDDTSSIQAANEETTEKQEDVDVKVETEQSSQDADEKEAQLDRNKPQQLSPKELDFWIKVATGSAISILLITWVIWPMSLYRNWIFSASYFKGYVTVSLIWLYATLIVIGFIPFYTGRHSVAIVFRGLYNDYIKKSK</sequence>
<proteinExistence type="predicted"/>
<dbReference type="PANTHER" id="PTHR46154">
    <property type="match status" value="1"/>
</dbReference>
<keyword evidence="2" id="KW-0472">Membrane</keyword>
<organism evidence="3 4">
    <name type="scientific">Candida viswanathii</name>
    <dbReference type="NCBI Taxonomy" id="5486"/>
    <lineage>
        <taxon>Eukaryota</taxon>
        <taxon>Fungi</taxon>
        <taxon>Dikarya</taxon>
        <taxon>Ascomycota</taxon>
        <taxon>Saccharomycotina</taxon>
        <taxon>Pichiomycetes</taxon>
        <taxon>Debaryomycetaceae</taxon>
        <taxon>Candida/Lodderomyces clade</taxon>
        <taxon>Candida</taxon>
    </lineage>
</organism>
<feature type="transmembrane region" description="Helical" evidence="2">
    <location>
        <begin position="104"/>
        <end position="124"/>
    </location>
</feature>
<evidence type="ECO:0000256" key="1">
    <source>
        <dbReference type="SAM" id="MobiDB-lite"/>
    </source>
</evidence>
<dbReference type="Proteomes" id="UP000253472">
    <property type="component" value="Unassembled WGS sequence"/>
</dbReference>
<dbReference type="PANTHER" id="PTHR46154:SF3">
    <property type="entry name" value="DUR32P"/>
    <property type="match status" value="1"/>
</dbReference>
<evidence type="ECO:0000313" key="4">
    <source>
        <dbReference type="Proteomes" id="UP000253472"/>
    </source>
</evidence>
<dbReference type="STRING" id="5486.A0A367YB69"/>
<protein>
    <submittedName>
        <fullName evidence="3">Uncharacterized protein</fullName>
    </submittedName>
</protein>
<dbReference type="OrthoDB" id="6132759at2759"/>
<dbReference type="InterPro" id="IPR031155">
    <property type="entry name" value="DUR"/>
</dbReference>
<accession>A0A367YB69</accession>
<dbReference type="AlphaFoldDB" id="A0A367YB69"/>
<reference evidence="3 4" key="1">
    <citation type="submission" date="2018-06" db="EMBL/GenBank/DDBJ databases">
        <title>Whole genome sequencing of Candida tropicalis (genome annotated by CSBL at Korea University).</title>
        <authorList>
            <person name="Ahn J."/>
        </authorList>
    </citation>
    <scope>NUCLEOTIDE SEQUENCE [LARGE SCALE GENOMIC DNA]</scope>
    <source>
        <strain evidence="3 4">ATCC 20962</strain>
    </source>
</reference>
<comment type="caution">
    <text evidence="3">The sequence shown here is derived from an EMBL/GenBank/DDBJ whole genome shotgun (WGS) entry which is preliminary data.</text>
</comment>
<dbReference type="GO" id="GO:0005886">
    <property type="term" value="C:plasma membrane"/>
    <property type="evidence" value="ECO:0007669"/>
    <property type="project" value="TreeGrafter"/>
</dbReference>
<feature type="region of interest" description="Disordered" evidence="1">
    <location>
        <begin position="1"/>
        <end position="55"/>
    </location>
</feature>
<dbReference type="EMBL" id="QLNQ01000024">
    <property type="protein sequence ID" value="RCK63088.1"/>
    <property type="molecule type" value="Genomic_DNA"/>
</dbReference>